<accession>A0A2G9HL50</accession>
<dbReference type="AlphaFoldDB" id="A0A2G9HL50"/>
<evidence type="ECO:0000313" key="2">
    <source>
        <dbReference type="EMBL" id="PIN18234.1"/>
    </source>
</evidence>
<dbReference type="InterPro" id="IPR001810">
    <property type="entry name" value="F-box_dom"/>
</dbReference>
<dbReference type="OrthoDB" id="605328at2759"/>
<dbReference type="SMART" id="SM00256">
    <property type="entry name" value="FBOX"/>
    <property type="match status" value="1"/>
</dbReference>
<evidence type="ECO:0000313" key="3">
    <source>
        <dbReference type="Proteomes" id="UP000231279"/>
    </source>
</evidence>
<evidence type="ECO:0000259" key="1">
    <source>
        <dbReference type="SMART" id="SM00256"/>
    </source>
</evidence>
<dbReference type="Proteomes" id="UP000231279">
    <property type="component" value="Unassembled WGS sequence"/>
</dbReference>
<dbReference type="InterPro" id="IPR036047">
    <property type="entry name" value="F-box-like_dom_sf"/>
</dbReference>
<dbReference type="PANTHER" id="PTHR35546">
    <property type="entry name" value="F-BOX PROTEIN INTERACTION DOMAIN PROTEIN-RELATED"/>
    <property type="match status" value="1"/>
</dbReference>
<keyword evidence="3" id="KW-1185">Reference proteome</keyword>
<dbReference type="InterPro" id="IPR017451">
    <property type="entry name" value="F-box-assoc_interact_dom"/>
</dbReference>
<gene>
    <name evidence="2" type="ORF">CDL12_09103</name>
</gene>
<sequence>MIKIKIKYSKKAVKSQSSAQVVASIDDLLVEILLRLPIKSLIRFKLVSKHWHSLITNPRFCILRNPNPNPAIGLYLPSSYRRTYPWFEYIPFSLKQPSNPPFKELKLTKEPSGLKIWQSCNGLFLCRTSHVRDCNRRYYIYNPTTKKFSKLPKLCRGGYGVSARIHGISLAFDPAKSPHYKVLCTWGWELDSGDYQYQFEVYSSNMGPWRKCGEPFQALVNFEDGVYWNGAIHWINDTRRREYFLYFETRDFLYFNLDDHHIPQIMPSPSIPIPDRWDWRSNWFFGESCDHLHYIEIFGPNIQFDVYEMKRDYSKWFVKYKVDLSPVFVACIPDMIWDNFNPMDWTYYGYSISTLARGHKEEDSFLIFQIPRMVIRYNLVYKTFEIACEFESVPESQGGDRVPFPNVKGFQYIESLCCV</sequence>
<dbReference type="SUPFAM" id="SSF81383">
    <property type="entry name" value="F-box domain"/>
    <property type="match status" value="1"/>
</dbReference>
<dbReference type="STRING" id="429701.A0A2G9HL50"/>
<dbReference type="NCBIfam" id="TIGR01640">
    <property type="entry name" value="F_box_assoc_1"/>
    <property type="match status" value="1"/>
</dbReference>
<proteinExistence type="predicted"/>
<name>A0A2G9HL50_9LAMI</name>
<dbReference type="InterPro" id="IPR013187">
    <property type="entry name" value="F-box-assoc_dom_typ3"/>
</dbReference>
<dbReference type="Pfam" id="PF00646">
    <property type="entry name" value="F-box"/>
    <property type="match status" value="1"/>
</dbReference>
<dbReference type="EMBL" id="NKXS01001498">
    <property type="protein sequence ID" value="PIN18234.1"/>
    <property type="molecule type" value="Genomic_DNA"/>
</dbReference>
<comment type="caution">
    <text evidence="2">The sequence shown here is derived from an EMBL/GenBank/DDBJ whole genome shotgun (WGS) entry which is preliminary data.</text>
</comment>
<feature type="domain" description="F-box" evidence="1">
    <location>
        <begin position="25"/>
        <end position="64"/>
    </location>
</feature>
<dbReference type="InterPro" id="IPR055290">
    <property type="entry name" value="At3g26010-like"/>
</dbReference>
<reference evidence="3" key="1">
    <citation type="journal article" date="2018" name="Gigascience">
        <title>Genome assembly of the Pink Ipe (Handroanthus impetiginosus, Bignoniaceae), a highly valued, ecologically keystone Neotropical timber forest tree.</title>
        <authorList>
            <person name="Silva-Junior O.B."/>
            <person name="Grattapaglia D."/>
            <person name="Novaes E."/>
            <person name="Collevatti R.G."/>
        </authorList>
    </citation>
    <scope>NUCLEOTIDE SEQUENCE [LARGE SCALE GENOMIC DNA]</scope>
    <source>
        <strain evidence="3">cv. UFG-1</strain>
    </source>
</reference>
<dbReference type="PANTHER" id="PTHR35546:SF134">
    <property type="entry name" value="F-BOX ASSOCIATED DOMAIN-CONTAINING PROTEIN"/>
    <property type="match status" value="1"/>
</dbReference>
<protein>
    <recommendedName>
        <fullName evidence="1">F-box domain-containing protein</fullName>
    </recommendedName>
</protein>
<dbReference type="CDD" id="cd22157">
    <property type="entry name" value="F-box_AtFBW1-like"/>
    <property type="match status" value="1"/>
</dbReference>
<dbReference type="Gene3D" id="1.20.1280.50">
    <property type="match status" value="1"/>
</dbReference>
<dbReference type="Pfam" id="PF08268">
    <property type="entry name" value="FBA_3"/>
    <property type="match status" value="1"/>
</dbReference>
<organism evidence="2 3">
    <name type="scientific">Handroanthus impetiginosus</name>
    <dbReference type="NCBI Taxonomy" id="429701"/>
    <lineage>
        <taxon>Eukaryota</taxon>
        <taxon>Viridiplantae</taxon>
        <taxon>Streptophyta</taxon>
        <taxon>Embryophyta</taxon>
        <taxon>Tracheophyta</taxon>
        <taxon>Spermatophyta</taxon>
        <taxon>Magnoliopsida</taxon>
        <taxon>eudicotyledons</taxon>
        <taxon>Gunneridae</taxon>
        <taxon>Pentapetalae</taxon>
        <taxon>asterids</taxon>
        <taxon>lamiids</taxon>
        <taxon>Lamiales</taxon>
        <taxon>Bignoniaceae</taxon>
        <taxon>Crescentiina</taxon>
        <taxon>Tabebuia alliance</taxon>
        <taxon>Handroanthus</taxon>
    </lineage>
</organism>